<protein>
    <recommendedName>
        <fullName evidence="5">SHSP domain-containing protein</fullName>
    </recommendedName>
</protein>
<dbReference type="PROSITE" id="PS01031">
    <property type="entry name" value="SHSP"/>
    <property type="match status" value="1"/>
</dbReference>
<dbReference type="Gene3D" id="2.60.40.790">
    <property type="match status" value="1"/>
</dbReference>
<reference evidence="6 7" key="1">
    <citation type="submission" date="2023-09" db="EMBL/GenBank/DDBJ databases">
        <title>Nesidiocoris tenuis whole genome shotgun sequence.</title>
        <authorList>
            <person name="Shibata T."/>
            <person name="Shimoda M."/>
            <person name="Kobayashi T."/>
            <person name="Uehara T."/>
        </authorList>
    </citation>
    <scope>NUCLEOTIDE SEQUENCE [LARGE SCALE GENOMIC DNA]</scope>
    <source>
        <strain evidence="6 7">Japan</strain>
    </source>
</reference>
<comment type="similarity">
    <text evidence="2 3 4">Belongs to the small heat shock protein (HSP20) family.</text>
</comment>
<dbReference type="InterPro" id="IPR002068">
    <property type="entry name" value="A-crystallin/Hsp20_dom"/>
</dbReference>
<evidence type="ECO:0000259" key="5">
    <source>
        <dbReference type="PROSITE" id="PS01031"/>
    </source>
</evidence>
<gene>
    <name evidence="6" type="ORF">NTJ_02501</name>
</gene>
<organism evidence="6 7">
    <name type="scientific">Nesidiocoris tenuis</name>
    <dbReference type="NCBI Taxonomy" id="355587"/>
    <lineage>
        <taxon>Eukaryota</taxon>
        <taxon>Metazoa</taxon>
        <taxon>Ecdysozoa</taxon>
        <taxon>Arthropoda</taxon>
        <taxon>Hexapoda</taxon>
        <taxon>Insecta</taxon>
        <taxon>Pterygota</taxon>
        <taxon>Neoptera</taxon>
        <taxon>Paraneoptera</taxon>
        <taxon>Hemiptera</taxon>
        <taxon>Heteroptera</taxon>
        <taxon>Panheteroptera</taxon>
        <taxon>Cimicomorpha</taxon>
        <taxon>Miridae</taxon>
        <taxon>Dicyphina</taxon>
        <taxon>Nesidiocoris</taxon>
    </lineage>
</organism>
<dbReference type="CDD" id="cd06526">
    <property type="entry name" value="metazoan_ACD"/>
    <property type="match status" value="1"/>
</dbReference>
<dbReference type="InterPro" id="IPR001436">
    <property type="entry name" value="Alpha-crystallin/sHSP_animal"/>
</dbReference>
<dbReference type="PRINTS" id="PR00299">
    <property type="entry name" value="ACRYSTALLIN"/>
</dbReference>
<dbReference type="InterPro" id="IPR008978">
    <property type="entry name" value="HSP20-like_chaperone"/>
</dbReference>
<evidence type="ECO:0000256" key="3">
    <source>
        <dbReference type="PROSITE-ProRule" id="PRU00285"/>
    </source>
</evidence>
<feature type="domain" description="SHSP" evidence="5">
    <location>
        <begin position="63"/>
        <end position="173"/>
    </location>
</feature>
<dbReference type="PANTHER" id="PTHR45640">
    <property type="entry name" value="HEAT SHOCK PROTEIN HSP-12.2-RELATED"/>
    <property type="match status" value="1"/>
</dbReference>
<evidence type="ECO:0000256" key="1">
    <source>
        <dbReference type="ARBA" id="ARBA00023016"/>
    </source>
</evidence>
<evidence type="ECO:0000313" key="7">
    <source>
        <dbReference type="Proteomes" id="UP001307889"/>
    </source>
</evidence>
<dbReference type="SUPFAM" id="SSF49764">
    <property type="entry name" value="HSP20-like chaperones"/>
    <property type="match status" value="1"/>
</dbReference>
<keyword evidence="7" id="KW-1185">Reference proteome</keyword>
<evidence type="ECO:0000256" key="2">
    <source>
        <dbReference type="PIRNR" id="PIRNR036514"/>
    </source>
</evidence>
<dbReference type="PANTHER" id="PTHR45640:SF13">
    <property type="entry name" value="HEAT SHOCK PROTEIN 22-RELATED"/>
    <property type="match status" value="1"/>
</dbReference>
<sequence>MSLLPSLLNELIDDMGNLNRPTRYMLGDMYDQHFGLGLNDLPTTRLTPHHLPALRAGYIRPWRSLAPPASGISTVSTTDNEFSVKLDVSHFKPEELKVHVDDSNYIVIEGKHEERVDEHGIIARQFTRKYKLPESANLDTLASNISSDGVLSIVAAKKAPRVAGGREIRIVQTHQPALTTQTSTNETKVDIIREEPSTDKSGSTEK</sequence>
<proteinExistence type="inferred from homology"/>
<dbReference type="Pfam" id="PF00011">
    <property type="entry name" value="HSP20"/>
    <property type="match status" value="1"/>
</dbReference>
<dbReference type="PIRSF" id="PIRSF036514">
    <property type="entry name" value="Sm_HSP_B1"/>
    <property type="match status" value="1"/>
</dbReference>
<dbReference type="EMBL" id="AP028909">
    <property type="protein sequence ID" value="BES89694.1"/>
    <property type="molecule type" value="Genomic_DNA"/>
</dbReference>
<name>A0ABN7ABJ8_9HEMI</name>
<dbReference type="Proteomes" id="UP001307889">
    <property type="component" value="Chromosome 1"/>
</dbReference>
<evidence type="ECO:0000313" key="6">
    <source>
        <dbReference type="EMBL" id="BES89694.1"/>
    </source>
</evidence>
<evidence type="ECO:0000256" key="4">
    <source>
        <dbReference type="RuleBase" id="RU003616"/>
    </source>
</evidence>
<keyword evidence="1" id="KW-0346">Stress response</keyword>
<dbReference type="InterPro" id="IPR055269">
    <property type="entry name" value="Alpha-crystallin/HSP_16"/>
</dbReference>
<accession>A0ABN7ABJ8</accession>